<dbReference type="PRINTS" id="PR00792">
    <property type="entry name" value="PEPSIN"/>
</dbReference>
<feature type="chain" id="PRO_5010420005" description="Peptidase A1 domain-containing protein" evidence="13">
    <location>
        <begin position="22"/>
        <end position="476"/>
    </location>
</feature>
<name>A0A0G4M868_VERLO</name>
<dbReference type="InterPro" id="IPR033121">
    <property type="entry name" value="PEPTIDASE_A1"/>
</dbReference>
<dbReference type="GO" id="GO:0006508">
    <property type="term" value="P:proteolysis"/>
    <property type="evidence" value="ECO:0007669"/>
    <property type="project" value="UniProtKB-KW"/>
</dbReference>
<accession>A0A0G4M868</accession>
<dbReference type="InterPro" id="IPR021109">
    <property type="entry name" value="Peptidase_aspartic_dom_sf"/>
</dbReference>
<dbReference type="SUPFAM" id="SSF50630">
    <property type="entry name" value="Acid proteases"/>
    <property type="match status" value="1"/>
</dbReference>
<dbReference type="PROSITE" id="PS00141">
    <property type="entry name" value="ASP_PROTEASE"/>
    <property type="match status" value="2"/>
</dbReference>
<comment type="subcellular location">
    <subcellularLocation>
        <location evidence="1">Secreted</location>
    </subcellularLocation>
</comment>
<keyword evidence="9" id="KW-0325">Glycoprotein</keyword>
<evidence type="ECO:0000256" key="8">
    <source>
        <dbReference type="ARBA" id="ARBA00023145"/>
    </source>
</evidence>
<dbReference type="GO" id="GO:0004190">
    <property type="term" value="F:aspartic-type endopeptidase activity"/>
    <property type="evidence" value="ECO:0007669"/>
    <property type="project" value="UniProtKB-KW"/>
</dbReference>
<evidence type="ECO:0000256" key="13">
    <source>
        <dbReference type="SAM" id="SignalP"/>
    </source>
</evidence>
<keyword evidence="6 11" id="KW-0064">Aspartyl protease</keyword>
<dbReference type="Gene3D" id="2.40.70.10">
    <property type="entry name" value="Acid Proteases"/>
    <property type="match status" value="2"/>
</dbReference>
<reference evidence="17 18" key="1">
    <citation type="submission" date="2015-05" db="EMBL/GenBank/DDBJ databases">
        <authorList>
            <person name="Fogelqvist Johan"/>
        </authorList>
    </citation>
    <scope>NUCLEOTIDE SEQUENCE [LARGE SCALE GENOMIC DNA]</scope>
    <source>
        <strain evidence="15">VL1</strain>
        <strain evidence="16">VL2</strain>
    </source>
</reference>
<evidence type="ECO:0000256" key="9">
    <source>
        <dbReference type="ARBA" id="ARBA00023180"/>
    </source>
</evidence>
<dbReference type="CDD" id="cd06097">
    <property type="entry name" value="Aspergillopepsin_like"/>
    <property type="match status" value="1"/>
</dbReference>
<feature type="domain" description="Peptidase A1" evidence="14">
    <location>
        <begin position="106"/>
        <end position="414"/>
    </location>
</feature>
<feature type="compositionally biased region" description="Low complexity" evidence="12">
    <location>
        <begin position="420"/>
        <end position="441"/>
    </location>
</feature>
<gene>
    <name evidence="15" type="ORF">BN1708_015766</name>
    <name evidence="16" type="ORF">BN1723_005169</name>
</gene>
<dbReference type="PANTHER" id="PTHR47966:SF23">
    <property type="entry name" value="ASPARTIC ENDOPEPTIDASE, PUTATIVE (AFU_ORTHOLOGUE AFUA_2G15950)-RELATED"/>
    <property type="match status" value="1"/>
</dbReference>
<keyword evidence="7 11" id="KW-0378">Hydrolase</keyword>
<evidence type="ECO:0000256" key="10">
    <source>
        <dbReference type="PIRSR" id="PIRSR601461-1"/>
    </source>
</evidence>
<evidence type="ECO:0000256" key="11">
    <source>
        <dbReference type="RuleBase" id="RU000454"/>
    </source>
</evidence>
<feature type="active site" evidence="10">
    <location>
        <position position="122"/>
    </location>
</feature>
<evidence type="ECO:0000256" key="3">
    <source>
        <dbReference type="ARBA" id="ARBA00022525"/>
    </source>
</evidence>
<dbReference type="EMBL" id="CVQH01021373">
    <property type="protein sequence ID" value="CRK30165.1"/>
    <property type="molecule type" value="Genomic_DNA"/>
</dbReference>
<dbReference type="InterPro" id="IPR034163">
    <property type="entry name" value="Aspergillopepsin-like_cat_dom"/>
</dbReference>
<evidence type="ECO:0000256" key="5">
    <source>
        <dbReference type="ARBA" id="ARBA00022729"/>
    </source>
</evidence>
<dbReference type="Pfam" id="PF00026">
    <property type="entry name" value="Asp"/>
    <property type="match status" value="1"/>
</dbReference>
<dbReference type="InterPro" id="IPR001461">
    <property type="entry name" value="Aspartic_peptidase_A1"/>
</dbReference>
<feature type="signal peptide" evidence="13">
    <location>
        <begin position="1"/>
        <end position="21"/>
    </location>
</feature>
<dbReference type="GO" id="GO:0005576">
    <property type="term" value="C:extracellular region"/>
    <property type="evidence" value="ECO:0007669"/>
    <property type="project" value="UniProtKB-SubCell"/>
</dbReference>
<evidence type="ECO:0000313" key="16">
    <source>
        <dbReference type="EMBL" id="CRK41768.1"/>
    </source>
</evidence>
<evidence type="ECO:0000313" key="18">
    <source>
        <dbReference type="Proteomes" id="UP000045706"/>
    </source>
</evidence>
<organism evidence="15 17">
    <name type="scientific">Verticillium longisporum</name>
    <name type="common">Verticillium dahliae var. longisporum</name>
    <dbReference type="NCBI Taxonomy" id="100787"/>
    <lineage>
        <taxon>Eukaryota</taxon>
        <taxon>Fungi</taxon>
        <taxon>Dikarya</taxon>
        <taxon>Ascomycota</taxon>
        <taxon>Pezizomycotina</taxon>
        <taxon>Sordariomycetes</taxon>
        <taxon>Hypocreomycetidae</taxon>
        <taxon>Glomerellales</taxon>
        <taxon>Plectosphaerellaceae</taxon>
        <taxon>Verticillium</taxon>
    </lineage>
</organism>
<keyword evidence="4 11" id="KW-0645">Protease</keyword>
<dbReference type="InterPro" id="IPR001969">
    <property type="entry name" value="Aspartic_peptidase_AS"/>
</dbReference>
<evidence type="ECO:0000256" key="1">
    <source>
        <dbReference type="ARBA" id="ARBA00004613"/>
    </source>
</evidence>
<dbReference type="PANTHER" id="PTHR47966">
    <property type="entry name" value="BETA-SITE APP-CLEAVING ENZYME, ISOFORM A-RELATED"/>
    <property type="match status" value="1"/>
</dbReference>
<dbReference type="Proteomes" id="UP000044602">
    <property type="component" value="Unassembled WGS sequence"/>
</dbReference>
<dbReference type="STRING" id="100787.A0A0G4M868"/>
<evidence type="ECO:0000256" key="6">
    <source>
        <dbReference type="ARBA" id="ARBA00022750"/>
    </source>
</evidence>
<feature type="active site" evidence="10">
    <location>
        <position position="308"/>
    </location>
</feature>
<sequence length="476" mass="50554">MRSPVHSLLFCLGLFVLLAEASPVRPDTRNTVQKRSFLVPRVKNENFQGHNGPRQLLRAYRKYSMPVPQGLEETVARQTAQAKLKARRGNGTGVVKATPIRNDVEYVSPIKIGGQTVTVDFDTGSSDLWVFTSQLGRQAQAGHEIYNPARSKTFSMLRGNSFDISYGDGSGAAGNVGTDVVDIGGATVTRQAIEMATALSASFVEDTANNGLMGLAFSKLNTVKPQKQKTFFDNVMPSLAEPVFTADLKKAAVGAYEFGRVDPAKFVGQMTYVPVNTSNGFWQFPSESFSVDGGAPQPGQAGGQAIADTGTTIILANPVTVKGYYAAVPGAVNDQQQGGFTFPCATQLPDLALDIGGLYMARVKGSDINFAQVSDTMCFGALQATTSDVQIYGDVMFKTQFVAFNGGNNSLGFAEHADGQAPPTQLGKQQQQQQGTGETQPLRGVVNESSAGPARAASLILVGAVPALTVILGWYI</sequence>
<keyword evidence="8" id="KW-0865">Zymogen</keyword>
<dbReference type="FunFam" id="2.40.70.10:FF:000026">
    <property type="entry name" value="Endothiapepsin"/>
    <property type="match status" value="1"/>
</dbReference>
<keyword evidence="5 13" id="KW-0732">Signal</keyword>
<evidence type="ECO:0000256" key="2">
    <source>
        <dbReference type="ARBA" id="ARBA00007447"/>
    </source>
</evidence>
<evidence type="ECO:0000313" key="15">
    <source>
        <dbReference type="EMBL" id="CRK30165.1"/>
    </source>
</evidence>
<evidence type="ECO:0000256" key="7">
    <source>
        <dbReference type="ARBA" id="ARBA00022801"/>
    </source>
</evidence>
<keyword evidence="3" id="KW-0964">Secreted</keyword>
<evidence type="ECO:0000259" key="14">
    <source>
        <dbReference type="PROSITE" id="PS51767"/>
    </source>
</evidence>
<proteinExistence type="inferred from homology"/>
<comment type="similarity">
    <text evidence="2 11">Belongs to the peptidase A1 family.</text>
</comment>
<feature type="region of interest" description="Disordered" evidence="12">
    <location>
        <begin position="419"/>
        <end position="446"/>
    </location>
</feature>
<evidence type="ECO:0000256" key="12">
    <source>
        <dbReference type="SAM" id="MobiDB-lite"/>
    </source>
</evidence>
<protein>
    <recommendedName>
        <fullName evidence="14">Peptidase A1 domain-containing protein</fullName>
    </recommendedName>
</protein>
<evidence type="ECO:0000313" key="17">
    <source>
        <dbReference type="Proteomes" id="UP000044602"/>
    </source>
</evidence>
<dbReference type="EMBL" id="CVQI01032606">
    <property type="protein sequence ID" value="CRK41768.1"/>
    <property type="molecule type" value="Genomic_DNA"/>
</dbReference>
<dbReference type="PROSITE" id="PS51767">
    <property type="entry name" value="PEPTIDASE_A1"/>
    <property type="match status" value="1"/>
</dbReference>
<evidence type="ECO:0000256" key="4">
    <source>
        <dbReference type="ARBA" id="ARBA00022670"/>
    </source>
</evidence>
<keyword evidence="17" id="KW-1185">Reference proteome</keyword>
<dbReference type="Proteomes" id="UP000045706">
    <property type="component" value="Unassembled WGS sequence"/>
</dbReference>
<dbReference type="AlphaFoldDB" id="A0A0G4M868"/>